<organism evidence="1 2">
    <name type="scientific">Saccharophagus degradans</name>
    <dbReference type="NCBI Taxonomy" id="86304"/>
    <lineage>
        <taxon>Bacteria</taxon>
        <taxon>Pseudomonadati</taxon>
        <taxon>Pseudomonadota</taxon>
        <taxon>Gammaproteobacteria</taxon>
        <taxon>Cellvibrionales</taxon>
        <taxon>Cellvibrionaceae</taxon>
        <taxon>Saccharophagus</taxon>
    </lineage>
</organism>
<accession>A0AAW7X716</accession>
<comment type="caution">
    <text evidence="1">The sequence shown here is derived from an EMBL/GenBank/DDBJ whole genome shotgun (WGS) entry which is preliminary data.</text>
</comment>
<dbReference type="AlphaFoldDB" id="A0AAW7X716"/>
<dbReference type="RefSeq" id="WP_303492049.1">
    <property type="nucleotide sequence ID" value="NZ_JAUOPB010000004.1"/>
</dbReference>
<reference evidence="1" key="1">
    <citation type="submission" date="2023-07" db="EMBL/GenBank/DDBJ databases">
        <title>Genome content predicts the carbon catabolic preferences of heterotrophic bacteria.</title>
        <authorList>
            <person name="Gralka M."/>
        </authorList>
    </citation>
    <scope>NUCLEOTIDE SEQUENCE</scope>
    <source>
        <strain evidence="1">I3M17_2</strain>
    </source>
</reference>
<sequence>MSVGNKPMLDRSDVWDRFVIDASEAYSRQELGWLKPMFFEAEFEYGNDSKYGVFAKDYLKAFKFCPAQNVEVWDDWFSNKLPLWLKDDFEIKLLGILRELGQDQGFQVENYGWPFELTIDLFYFCYGKKITTVSFDFLDFRLDVHPLLRPNIVEFHRTSISNIQSWLKGRNHTAGLFHAKLVCFWLSIFNWLPPAFFDLKLHVGSQKQQCFLQDLFITLRDRENLQLDPERNEFVDLFIDGITSNSVPRECRDLWFVSQDPNFIHSRDVESLSRPEDYMKLNTSKISMWITTNIQEKYEEEKNFRTSII</sequence>
<proteinExistence type="predicted"/>
<gene>
    <name evidence="1" type="ORF">Q4521_06820</name>
</gene>
<protein>
    <submittedName>
        <fullName evidence="1">Uncharacterized protein</fullName>
    </submittedName>
</protein>
<name>A0AAW7X716_9GAMM</name>
<dbReference type="Proteomes" id="UP001169760">
    <property type="component" value="Unassembled WGS sequence"/>
</dbReference>
<evidence type="ECO:0000313" key="1">
    <source>
        <dbReference type="EMBL" id="MDO6422179.1"/>
    </source>
</evidence>
<evidence type="ECO:0000313" key="2">
    <source>
        <dbReference type="Proteomes" id="UP001169760"/>
    </source>
</evidence>
<dbReference type="EMBL" id="JAUOPB010000004">
    <property type="protein sequence ID" value="MDO6422179.1"/>
    <property type="molecule type" value="Genomic_DNA"/>
</dbReference>